<name>A0AAN9LU39_PHACN</name>
<organism evidence="1 2">
    <name type="scientific">Phaseolus coccineus</name>
    <name type="common">Scarlet runner bean</name>
    <name type="synonym">Phaseolus multiflorus</name>
    <dbReference type="NCBI Taxonomy" id="3886"/>
    <lineage>
        <taxon>Eukaryota</taxon>
        <taxon>Viridiplantae</taxon>
        <taxon>Streptophyta</taxon>
        <taxon>Embryophyta</taxon>
        <taxon>Tracheophyta</taxon>
        <taxon>Spermatophyta</taxon>
        <taxon>Magnoliopsida</taxon>
        <taxon>eudicotyledons</taxon>
        <taxon>Gunneridae</taxon>
        <taxon>Pentapetalae</taxon>
        <taxon>rosids</taxon>
        <taxon>fabids</taxon>
        <taxon>Fabales</taxon>
        <taxon>Fabaceae</taxon>
        <taxon>Papilionoideae</taxon>
        <taxon>50 kb inversion clade</taxon>
        <taxon>NPAAA clade</taxon>
        <taxon>indigoferoid/millettioid clade</taxon>
        <taxon>Phaseoleae</taxon>
        <taxon>Phaseolus</taxon>
    </lineage>
</organism>
<sequence length="71" mass="8570">MMVNYYCNNQNQDLDPICQLAFYQLCSHMLLSSPEKRDSYTFYQYPQKQRHCLKLRQDLVQHCYAPLLCCI</sequence>
<accession>A0AAN9LU39</accession>
<protein>
    <submittedName>
        <fullName evidence="1">Uncharacterized protein</fullName>
    </submittedName>
</protein>
<keyword evidence="2" id="KW-1185">Reference proteome</keyword>
<proteinExistence type="predicted"/>
<evidence type="ECO:0000313" key="1">
    <source>
        <dbReference type="EMBL" id="KAK7341846.1"/>
    </source>
</evidence>
<reference evidence="1 2" key="1">
    <citation type="submission" date="2024-01" db="EMBL/GenBank/DDBJ databases">
        <title>The genomes of 5 underutilized Papilionoideae crops provide insights into root nodulation and disease resistanc.</title>
        <authorList>
            <person name="Jiang F."/>
        </authorList>
    </citation>
    <scope>NUCLEOTIDE SEQUENCE [LARGE SCALE GENOMIC DNA]</scope>
    <source>
        <strain evidence="1">JINMINGXINNONG_FW02</strain>
        <tissue evidence="1">Leaves</tissue>
    </source>
</reference>
<evidence type="ECO:0000313" key="2">
    <source>
        <dbReference type="Proteomes" id="UP001374584"/>
    </source>
</evidence>
<dbReference type="EMBL" id="JAYMYR010000009">
    <property type="protein sequence ID" value="KAK7341846.1"/>
    <property type="molecule type" value="Genomic_DNA"/>
</dbReference>
<dbReference type="AlphaFoldDB" id="A0AAN9LU39"/>
<comment type="caution">
    <text evidence="1">The sequence shown here is derived from an EMBL/GenBank/DDBJ whole genome shotgun (WGS) entry which is preliminary data.</text>
</comment>
<gene>
    <name evidence="1" type="ORF">VNO80_24786</name>
</gene>
<dbReference type="Proteomes" id="UP001374584">
    <property type="component" value="Unassembled WGS sequence"/>
</dbReference>